<name>A0AA41ZHB8_9GAMM</name>
<protein>
    <submittedName>
        <fullName evidence="1">Uncharacterized protein</fullName>
    </submittedName>
</protein>
<accession>A0AA41ZHB8</accession>
<sequence length="172" mass="19407">MSFQETAERLFGFRKGFRADYRNAMHWTGAQLGQGELKGCQSGLYACFHPHLSLAQLSRPDIFHAYYSRYWVPLDMEGMPVELAVFYLDTALAIGADNALRLLQDALGMRADGWIGAHLRQAWHSEEPSRVVLALCARRLRFIASGPAWGDQQREECMALIEGLESLSDITQ</sequence>
<reference evidence="1" key="1">
    <citation type="submission" date="2022-11" db="EMBL/GenBank/DDBJ databases">
        <title>Larsenimonas rhizosphaerae sp. nov., isolated from a tidal mudflat.</title>
        <authorList>
            <person name="Lee S.D."/>
            <person name="Kim I.S."/>
        </authorList>
    </citation>
    <scope>NUCLEOTIDE SEQUENCE</scope>
    <source>
        <strain evidence="1">GH2-1</strain>
    </source>
</reference>
<dbReference type="SUPFAM" id="SSF53955">
    <property type="entry name" value="Lysozyme-like"/>
    <property type="match status" value="1"/>
</dbReference>
<comment type="caution">
    <text evidence="1">The sequence shown here is derived from an EMBL/GenBank/DDBJ whole genome shotgun (WGS) entry which is preliminary data.</text>
</comment>
<dbReference type="EMBL" id="JAPIVE010000002">
    <property type="protein sequence ID" value="MCX2524575.1"/>
    <property type="molecule type" value="Genomic_DNA"/>
</dbReference>
<organism evidence="1 2">
    <name type="scientific">Larsenimonas rhizosphaerae</name>
    <dbReference type="NCBI Taxonomy" id="2944682"/>
    <lineage>
        <taxon>Bacteria</taxon>
        <taxon>Pseudomonadati</taxon>
        <taxon>Pseudomonadota</taxon>
        <taxon>Gammaproteobacteria</taxon>
        <taxon>Oceanospirillales</taxon>
        <taxon>Halomonadaceae</taxon>
        <taxon>Larsenimonas</taxon>
    </lineage>
</organism>
<proteinExistence type="predicted"/>
<dbReference type="AlphaFoldDB" id="A0AA41ZHB8"/>
<dbReference type="InterPro" id="IPR023346">
    <property type="entry name" value="Lysozyme-like_dom_sf"/>
</dbReference>
<evidence type="ECO:0000313" key="1">
    <source>
        <dbReference type="EMBL" id="MCX2524575.1"/>
    </source>
</evidence>
<dbReference type="RefSeq" id="WP_250935709.1">
    <property type="nucleotide sequence ID" value="NZ_JAMLJK010000001.1"/>
</dbReference>
<dbReference type="Gene3D" id="1.20.141.10">
    <property type="entry name" value="Chitosanase, subunit A, domain 1"/>
    <property type="match status" value="1"/>
</dbReference>
<dbReference type="Proteomes" id="UP001165678">
    <property type="component" value="Unassembled WGS sequence"/>
</dbReference>
<keyword evidence="2" id="KW-1185">Reference proteome</keyword>
<gene>
    <name evidence="1" type="ORF">OQ287_09995</name>
</gene>
<evidence type="ECO:0000313" key="2">
    <source>
        <dbReference type="Proteomes" id="UP001165678"/>
    </source>
</evidence>